<evidence type="ECO:0000256" key="1">
    <source>
        <dbReference type="ARBA" id="ARBA00001964"/>
    </source>
</evidence>
<evidence type="ECO:0000256" key="4">
    <source>
        <dbReference type="ARBA" id="ARBA00022842"/>
    </source>
</evidence>
<dbReference type="InterPro" id="IPR012000">
    <property type="entry name" value="Thiamin_PyroP_enz_cen_dom"/>
</dbReference>
<dbReference type="RefSeq" id="WP_266137232.1">
    <property type="nucleotide sequence ID" value="NZ_JANIDX010000001.1"/>
</dbReference>
<keyword evidence="8" id="KW-1185">Reference proteome</keyword>
<evidence type="ECO:0000313" key="7">
    <source>
        <dbReference type="EMBL" id="MCX5618873.1"/>
    </source>
</evidence>
<name>A0ABT3WJM1_9PROT</name>
<dbReference type="SUPFAM" id="SSF52467">
    <property type="entry name" value="DHS-like NAD/FAD-binding domain"/>
    <property type="match status" value="1"/>
</dbReference>
<evidence type="ECO:0000313" key="8">
    <source>
        <dbReference type="Proteomes" id="UP001165575"/>
    </source>
</evidence>
<accession>A0ABT3WJM1</accession>
<sequence>MKNRLVHHTLDNGQFMAFYDAGAHIVCAQTILDGQNCVQEVERVLAALYKEWRPICIGIPSDAAHNEVVVVEGHKPSRSQPNKVQAEYVAKRIIAQLEQSKTPCVLPGILTARFGCQEAMQQFLKRSGLPYYATMYMDKGVVDEQDAGFIGMYSGHLVQEAVAHFVEQADLVLTLGAEMTDFNTGTFTQTLNPERVISVMPHEVRFGDGAVYAVALVEVMEALAALAGTLPAYTGPGYLGTELAPQQADEGDDGAIRTHTLYSAVKDHPSPGGGYCGE</sequence>
<evidence type="ECO:0000256" key="2">
    <source>
        <dbReference type="ARBA" id="ARBA00007812"/>
    </source>
</evidence>
<dbReference type="PANTHER" id="PTHR43452">
    <property type="entry name" value="PYRUVATE DECARBOXYLASE"/>
    <property type="match status" value="1"/>
</dbReference>
<dbReference type="PANTHER" id="PTHR43452:SF30">
    <property type="entry name" value="PYRUVATE DECARBOXYLASE ISOZYME 1-RELATED"/>
    <property type="match status" value="1"/>
</dbReference>
<comment type="caution">
    <text evidence="7">The sequence shown here is derived from an EMBL/GenBank/DDBJ whole genome shotgun (WGS) entry which is preliminary data.</text>
</comment>
<dbReference type="Pfam" id="PF00205">
    <property type="entry name" value="TPP_enzyme_M"/>
    <property type="match status" value="1"/>
</dbReference>
<dbReference type="Gene3D" id="3.40.50.1220">
    <property type="entry name" value="TPP-binding domain"/>
    <property type="match status" value="1"/>
</dbReference>
<organism evidence="7 8">
    <name type="scientific">Bombella pollinis</name>
    <dbReference type="NCBI Taxonomy" id="2967337"/>
    <lineage>
        <taxon>Bacteria</taxon>
        <taxon>Pseudomonadati</taxon>
        <taxon>Pseudomonadota</taxon>
        <taxon>Alphaproteobacteria</taxon>
        <taxon>Acetobacterales</taxon>
        <taxon>Acetobacteraceae</taxon>
        <taxon>Bombella</taxon>
    </lineage>
</organism>
<keyword evidence="4" id="KW-0460">Magnesium</keyword>
<dbReference type="EMBL" id="JANIDX010000001">
    <property type="protein sequence ID" value="MCX5618873.1"/>
    <property type="molecule type" value="Genomic_DNA"/>
</dbReference>
<evidence type="ECO:0000256" key="5">
    <source>
        <dbReference type="ARBA" id="ARBA00023052"/>
    </source>
</evidence>
<keyword evidence="5" id="KW-0786">Thiamine pyrophosphate</keyword>
<dbReference type="Gene3D" id="3.40.50.970">
    <property type="match status" value="1"/>
</dbReference>
<dbReference type="Proteomes" id="UP001165575">
    <property type="component" value="Unassembled WGS sequence"/>
</dbReference>
<gene>
    <name evidence="7" type="ORF">NQF89_00310</name>
</gene>
<keyword evidence="3" id="KW-0479">Metal-binding</keyword>
<dbReference type="InterPro" id="IPR012110">
    <property type="entry name" value="PDC/IPDC-like"/>
</dbReference>
<proteinExistence type="inferred from homology"/>
<comment type="cofactor">
    <cofactor evidence="1">
        <name>thiamine diphosphate</name>
        <dbReference type="ChEBI" id="CHEBI:58937"/>
    </cofactor>
</comment>
<evidence type="ECO:0000259" key="6">
    <source>
        <dbReference type="Pfam" id="PF00205"/>
    </source>
</evidence>
<feature type="domain" description="Thiamine pyrophosphate enzyme central" evidence="6">
    <location>
        <begin position="91"/>
        <end position="218"/>
    </location>
</feature>
<comment type="similarity">
    <text evidence="2">Belongs to the TPP enzyme family.</text>
</comment>
<evidence type="ECO:0000256" key="3">
    <source>
        <dbReference type="ARBA" id="ARBA00022723"/>
    </source>
</evidence>
<reference evidence="7 8" key="1">
    <citation type="submission" date="2022-07" db="EMBL/GenBank/DDBJ databases">
        <title>Bombella genomes.</title>
        <authorList>
            <person name="Harer L."/>
            <person name="Styblova S."/>
            <person name="Ehrmann M."/>
        </authorList>
    </citation>
    <scope>NUCLEOTIDE SEQUENCE [LARGE SCALE GENOMIC DNA]</scope>
    <source>
        <strain evidence="7 8">TMW 2.2556</strain>
    </source>
</reference>
<dbReference type="InterPro" id="IPR029035">
    <property type="entry name" value="DHS-like_NAD/FAD-binding_dom"/>
</dbReference>
<protein>
    <recommendedName>
        <fullName evidence="6">Thiamine pyrophosphate enzyme central domain-containing protein</fullName>
    </recommendedName>
</protein>